<organism evidence="1 2">
    <name type="scientific">Vibrio splendidus</name>
    <dbReference type="NCBI Taxonomy" id="29497"/>
    <lineage>
        <taxon>Bacteria</taxon>
        <taxon>Pseudomonadati</taxon>
        <taxon>Pseudomonadota</taxon>
        <taxon>Gammaproteobacteria</taxon>
        <taxon>Vibrionales</taxon>
        <taxon>Vibrionaceae</taxon>
        <taxon>Vibrio</taxon>
    </lineage>
</organism>
<protein>
    <submittedName>
        <fullName evidence="1">Uncharacterized protein</fullName>
    </submittedName>
</protein>
<reference evidence="1 2" key="1">
    <citation type="submission" date="2017-11" db="EMBL/GenBank/DDBJ databases">
        <title>Population delineation of vibrios coincides with oyster pathogenicity.</title>
        <authorList>
            <person name="Bruto M."/>
            <person name="Labreuche Y."/>
            <person name="James A."/>
            <person name="Piel D."/>
            <person name="Chenivesse S."/>
            <person name="Petton B."/>
            <person name="Polz M.F."/>
            <person name="Le Roux F."/>
        </authorList>
    </citation>
    <scope>NUCLEOTIDE SEQUENCE [LARGE SCALE GENOMIC DNA]</scope>
    <source>
        <strain evidence="1 2">1F_55</strain>
    </source>
</reference>
<accession>A0A2T5ENR4</accession>
<sequence length="68" mass="7965">MKTRFTINHINRQIKNKKAETASFCFLLIHATSSRLSVNRRYQAIVFTKLIRDITISIRIVHPLLVIN</sequence>
<dbReference type="EMBL" id="PIGA01000002">
    <property type="protein sequence ID" value="PTP22832.1"/>
    <property type="molecule type" value="Genomic_DNA"/>
</dbReference>
<evidence type="ECO:0000313" key="1">
    <source>
        <dbReference type="EMBL" id="PTP22832.1"/>
    </source>
</evidence>
<comment type="caution">
    <text evidence="1">The sequence shown here is derived from an EMBL/GenBank/DDBJ whole genome shotgun (WGS) entry which is preliminary data.</text>
</comment>
<evidence type="ECO:0000313" key="2">
    <source>
        <dbReference type="Proteomes" id="UP000244080"/>
    </source>
</evidence>
<proteinExistence type="predicted"/>
<dbReference type="Proteomes" id="UP000244080">
    <property type="component" value="Unassembled WGS sequence"/>
</dbReference>
<name>A0A2T5ENR4_VIBSP</name>
<dbReference type="AlphaFoldDB" id="A0A2T5ENR4"/>
<gene>
    <name evidence="1" type="ORF">CWO36_01530</name>
</gene>